<evidence type="ECO:0000313" key="3">
    <source>
        <dbReference type="Proteomes" id="UP000466445"/>
    </source>
</evidence>
<evidence type="ECO:0000313" key="2">
    <source>
        <dbReference type="EMBL" id="BBY56869.1"/>
    </source>
</evidence>
<reference evidence="2 3" key="1">
    <citation type="journal article" date="2019" name="Emerg. Microbes Infect.">
        <title>Comprehensive subspecies identification of 175 nontuberculous mycobacteria species based on 7547 genomic profiles.</title>
        <authorList>
            <person name="Matsumoto Y."/>
            <person name="Kinjo T."/>
            <person name="Motooka D."/>
            <person name="Nabeya D."/>
            <person name="Jung N."/>
            <person name="Uechi K."/>
            <person name="Horii T."/>
            <person name="Iida T."/>
            <person name="Fujita J."/>
            <person name="Nakamura S."/>
        </authorList>
    </citation>
    <scope>NUCLEOTIDE SEQUENCE [LARGE SCALE GENOMIC DNA]</scope>
    <source>
        <strain evidence="2 3">JCM 30395</strain>
    </source>
</reference>
<keyword evidence="1" id="KW-0812">Transmembrane</keyword>
<dbReference type="EMBL" id="AP022595">
    <property type="protein sequence ID" value="BBY56869.1"/>
    <property type="molecule type" value="Genomic_DNA"/>
</dbReference>
<keyword evidence="1" id="KW-0472">Membrane</keyword>
<gene>
    <name evidence="2" type="ORF">MSAR_00050</name>
</gene>
<feature type="transmembrane region" description="Helical" evidence="1">
    <location>
        <begin position="54"/>
        <end position="74"/>
    </location>
</feature>
<sequence length="115" mass="12766">MCGYYAARTVLKREFGLPLPTLARSRRSRRCWHPDPPAGGTDPLLIANPRFLKVGASVSAIVFGTFNVLLVYSFVRGREWIRKPSFIHTGMAVQTTFIVVMVGFAGDARIEPAQN</sequence>
<name>A0A7I7SKR9_9MYCO</name>
<dbReference type="AlphaFoldDB" id="A0A7I7SKR9"/>
<dbReference type="Proteomes" id="UP000466445">
    <property type="component" value="Chromosome"/>
</dbReference>
<keyword evidence="1" id="KW-1133">Transmembrane helix</keyword>
<proteinExistence type="predicted"/>
<evidence type="ECO:0000256" key="1">
    <source>
        <dbReference type="SAM" id="Phobius"/>
    </source>
</evidence>
<protein>
    <submittedName>
        <fullName evidence="2">Uncharacterized protein</fullName>
    </submittedName>
</protein>
<dbReference type="KEGG" id="msar:MSAR_00050"/>
<accession>A0A7I7SKR9</accession>
<keyword evidence="3" id="KW-1185">Reference proteome</keyword>
<organism evidence="2 3">
    <name type="scientific">Mycolicibacterium sarraceniae</name>
    <dbReference type="NCBI Taxonomy" id="1534348"/>
    <lineage>
        <taxon>Bacteria</taxon>
        <taxon>Bacillati</taxon>
        <taxon>Actinomycetota</taxon>
        <taxon>Actinomycetes</taxon>
        <taxon>Mycobacteriales</taxon>
        <taxon>Mycobacteriaceae</taxon>
        <taxon>Mycolicibacterium</taxon>
    </lineage>
</organism>
<feature type="transmembrane region" description="Helical" evidence="1">
    <location>
        <begin position="86"/>
        <end position="106"/>
    </location>
</feature>